<dbReference type="Pfam" id="PF07714">
    <property type="entry name" value="PK_Tyr_Ser-Thr"/>
    <property type="match status" value="1"/>
</dbReference>
<dbReference type="InterPro" id="IPR008271">
    <property type="entry name" value="Ser/Thr_kinase_AS"/>
</dbReference>
<organism evidence="18 19">
    <name type="scientific">Rhynchospora tenuis</name>
    <dbReference type="NCBI Taxonomy" id="198213"/>
    <lineage>
        <taxon>Eukaryota</taxon>
        <taxon>Viridiplantae</taxon>
        <taxon>Streptophyta</taxon>
        <taxon>Embryophyta</taxon>
        <taxon>Tracheophyta</taxon>
        <taxon>Spermatophyta</taxon>
        <taxon>Magnoliopsida</taxon>
        <taxon>Liliopsida</taxon>
        <taxon>Poales</taxon>
        <taxon>Cyperaceae</taxon>
        <taxon>Cyperoideae</taxon>
        <taxon>Rhynchosporeae</taxon>
        <taxon>Rhynchospora</taxon>
    </lineage>
</organism>
<dbReference type="SUPFAM" id="SSF56112">
    <property type="entry name" value="Protein kinase-like (PK-like)"/>
    <property type="match status" value="1"/>
</dbReference>
<dbReference type="Pfam" id="PF08263">
    <property type="entry name" value="LRRNT_2"/>
    <property type="match status" value="1"/>
</dbReference>
<dbReference type="PROSITE" id="PS00108">
    <property type="entry name" value="PROTEIN_KINASE_ST"/>
    <property type="match status" value="1"/>
</dbReference>
<dbReference type="GO" id="GO:0004674">
    <property type="term" value="F:protein serine/threonine kinase activity"/>
    <property type="evidence" value="ECO:0007669"/>
    <property type="project" value="UniProtKB-KW"/>
</dbReference>
<evidence type="ECO:0000256" key="6">
    <source>
        <dbReference type="ARBA" id="ARBA00022679"/>
    </source>
</evidence>
<dbReference type="GO" id="GO:0005524">
    <property type="term" value="F:ATP binding"/>
    <property type="evidence" value="ECO:0007669"/>
    <property type="project" value="UniProtKB-UniRule"/>
</dbReference>
<sequence>MYGPHSYYSSISCLKNKNRYPFDPYDRYWYNYTSVKWTVISSSLPVLSDTEFATPSLVMQTAVTTLSTTQSLDLSWSSNNRSTVFLVILHISEIQSIPPNALRQFDIFANGKLAFGSNIPPKLNAGWATYTHTTYIDYNVSLKATSISTLPPILNAFELYVITPTNGIPTYSSDVTAMNAIKANYKVNKNWSGDPCVPTEHSWTGVTCTSDSANTPRITALDLSYNDLSGDLPGFLDQLSALTYLDITGNSKISNTLPPGLQKKQQDGTLTFRFGDKTLSSNSTTSGDKKKSPVVDSTTSSDKKKSPVVLIAVAGVVMLLLIAAVIIIILCFKRRNYNKLPIPNQNGSPGSTPVINSPQWNTGGSNYPNVPNGNGAGEGMLNFENRQFSYNDLIRITNNFQNNIGTGGFGSVYVGALENGIQVAVKTRSHSSSQGVKEFLAEAQNLTRVHHKSLVTLIGYCMDGDCMALVYEYMQEGTLQDKLRDNARSLTWNQRIRIAYDSALGLEYLHKACNPPLIHRDVKTNNILLNANVEAKIADFGLSRAFNNDANTHVSTAVVGTPGYLDPE</sequence>
<dbReference type="PANTHER" id="PTHR45631">
    <property type="entry name" value="OS07G0107800 PROTEIN-RELATED"/>
    <property type="match status" value="1"/>
</dbReference>
<evidence type="ECO:0000256" key="8">
    <source>
        <dbReference type="ARBA" id="ARBA00022737"/>
    </source>
</evidence>
<evidence type="ECO:0000256" key="14">
    <source>
        <dbReference type="PROSITE-ProRule" id="PRU10141"/>
    </source>
</evidence>
<dbReference type="FunFam" id="3.30.200.20:FF:000394">
    <property type="entry name" value="Leucine-rich repeat receptor-like protein kinase"/>
    <property type="match status" value="1"/>
</dbReference>
<dbReference type="InterPro" id="IPR000719">
    <property type="entry name" value="Prot_kinase_dom"/>
</dbReference>
<accession>A0AAD5W7Z0</accession>
<keyword evidence="19" id="KW-1185">Reference proteome</keyword>
<evidence type="ECO:0000256" key="3">
    <source>
        <dbReference type="ARBA" id="ARBA00022475"/>
    </source>
</evidence>
<comment type="subcellular location">
    <subcellularLocation>
        <location evidence="1">Cell membrane</location>
        <topology evidence="1">Single-pass membrane protein</topology>
    </subcellularLocation>
</comment>
<dbReference type="SUPFAM" id="SSF52058">
    <property type="entry name" value="L domain-like"/>
    <property type="match status" value="2"/>
</dbReference>
<dbReference type="InterPro" id="IPR011009">
    <property type="entry name" value="Kinase-like_dom_sf"/>
</dbReference>
<evidence type="ECO:0000259" key="17">
    <source>
        <dbReference type="PROSITE" id="PS50011"/>
    </source>
</evidence>
<evidence type="ECO:0000256" key="10">
    <source>
        <dbReference type="ARBA" id="ARBA00022777"/>
    </source>
</evidence>
<keyword evidence="13 16" id="KW-0472">Membrane</keyword>
<evidence type="ECO:0000256" key="15">
    <source>
        <dbReference type="SAM" id="MobiDB-lite"/>
    </source>
</evidence>
<keyword evidence="3" id="KW-1003">Cell membrane</keyword>
<comment type="similarity">
    <text evidence="2">Belongs to the protein kinase superfamily. Ser/Thr protein kinase family.</text>
</comment>
<evidence type="ECO:0000256" key="9">
    <source>
        <dbReference type="ARBA" id="ARBA00022741"/>
    </source>
</evidence>
<feature type="transmembrane region" description="Helical" evidence="16">
    <location>
        <begin position="308"/>
        <end position="332"/>
    </location>
</feature>
<keyword evidence="8" id="KW-0677">Repeat</keyword>
<dbReference type="Pfam" id="PF12819">
    <property type="entry name" value="Malectin_like"/>
    <property type="match status" value="1"/>
</dbReference>
<protein>
    <recommendedName>
        <fullName evidence="17">Protein kinase domain-containing protein</fullName>
    </recommendedName>
</protein>
<feature type="domain" description="Protein kinase" evidence="17">
    <location>
        <begin position="398"/>
        <end position="568"/>
    </location>
</feature>
<dbReference type="AlphaFoldDB" id="A0AAD5W7Z0"/>
<dbReference type="InterPro" id="IPR013210">
    <property type="entry name" value="LRR_N_plant-typ"/>
</dbReference>
<keyword evidence="6" id="KW-0808">Transferase</keyword>
<evidence type="ECO:0000256" key="1">
    <source>
        <dbReference type="ARBA" id="ARBA00004162"/>
    </source>
</evidence>
<dbReference type="InterPro" id="IPR017441">
    <property type="entry name" value="Protein_kinase_ATP_BS"/>
</dbReference>
<dbReference type="InterPro" id="IPR001245">
    <property type="entry name" value="Ser-Thr/Tyr_kinase_cat_dom"/>
</dbReference>
<dbReference type="Gene3D" id="1.10.510.10">
    <property type="entry name" value="Transferase(Phosphotransferase) domain 1"/>
    <property type="match status" value="1"/>
</dbReference>
<evidence type="ECO:0000256" key="4">
    <source>
        <dbReference type="ARBA" id="ARBA00022527"/>
    </source>
</evidence>
<evidence type="ECO:0000256" key="13">
    <source>
        <dbReference type="ARBA" id="ARBA00023136"/>
    </source>
</evidence>
<dbReference type="PANTHER" id="PTHR45631:SF202">
    <property type="entry name" value="SENESCENCE-INDUCED RECEPTOR-LIKE SERINE_THREONINE-PROTEIN KINASE"/>
    <property type="match status" value="1"/>
</dbReference>
<evidence type="ECO:0000256" key="11">
    <source>
        <dbReference type="ARBA" id="ARBA00022840"/>
    </source>
</evidence>
<keyword evidence="4" id="KW-0723">Serine/threonine-protein kinase</keyword>
<evidence type="ECO:0000256" key="12">
    <source>
        <dbReference type="ARBA" id="ARBA00022989"/>
    </source>
</evidence>
<evidence type="ECO:0000256" key="5">
    <source>
        <dbReference type="ARBA" id="ARBA00022614"/>
    </source>
</evidence>
<evidence type="ECO:0000256" key="16">
    <source>
        <dbReference type="SAM" id="Phobius"/>
    </source>
</evidence>
<gene>
    <name evidence="18" type="ORF">LUZ61_021130</name>
</gene>
<dbReference type="PROSITE" id="PS50011">
    <property type="entry name" value="PROTEIN_KINASE_DOM"/>
    <property type="match status" value="1"/>
</dbReference>
<keyword evidence="7 16" id="KW-0812">Transmembrane</keyword>
<feature type="binding site" evidence="14">
    <location>
        <position position="426"/>
    </location>
    <ligand>
        <name>ATP</name>
        <dbReference type="ChEBI" id="CHEBI:30616"/>
    </ligand>
</feature>
<reference evidence="18 19" key="1">
    <citation type="journal article" date="2022" name="Cell">
        <title>Repeat-based holocentromeres influence genome architecture and karyotype evolution.</title>
        <authorList>
            <person name="Hofstatter P.G."/>
            <person name="Thangavel G."/>
            <person name="Lux T."/>
            <person name="Neumann P."/>
            <person name="Vondrak T."/>
            <person name="Novak P."/>
            <person name="Zhang M."/>
            <person name="Costa L."/>
            <person name="Castellani M."/>
            <person name="Scott A."/>
            <person name="Toegelov H."/>
            <person name="Fuchs J."/>
            <person name="Mata-Sucre Y."/>
            <person name="Dias Y."/>
            <person name="Vanzela A.L.L."/>
            <person name="Huettel B."/>
            <person name="Almeida C.C.S."/>
            <person name="Simkova H."/>
            <person name="Souza G."/>
            <person name="Pedrosa-Harand A."/>
            <person name="Macas J."/>
            <person name="Mayer K.F.X."/>
            <person name="Houben A."/>
            <person name="Marques A."/>
        </authorList>
    </citation>
    <scope>NUCLEOTIDE SEQUENCE [LARGE SCALE GENOMIC DNA]</scope>
    <source>
        <strain evidence="18">RhyTen1mFocal</strain>
    </source>
</reference>
<proteinExistence type="inferred from homology"/>
<evidence type="ECO:0000313" key="18">
    <source>
        <dbReference type="EMBL" id="KAJ3678966.1"/>
    </source>
</evidence>
<evidence type="ECO:0000256" key="2">
    <source>
        <dbReference type="ARBA" id="ARBA00008684"/>
    </source>
</evidence>
<feature type="region of interest" description="Disordered" evidence="15">
    <location>
        <begin position="281"/>
        <end position="301"/>
    </location>
</feature>
<dbReference type="Proteomes" id="UP001210211">
    <property type="component" value="Unassembled WGS sequence"/>
</dbReference>
<name>A0AAD5W7Z0_9POAL</name>
<dbReference type="InterPro" id="IPR024788">
    <property type="entry name" value="Malectin-like_Carb-bd_dom"/>
</dbReference>
<dbReference type="Gene3D" id="3.80.10.10">
    <property type="entry name" value="Ribonuclease Inhibitor"/>
    <property type="match status" value="1"/>
</dbReference>
<dbReference type="InterPro" id="IPR032675">
    <property type="entry name" value="LRR_dom_sf"/>
</dbReference>
<dbReference type="SMART" id="SM00220">
    <property type="entry name" value="S_TKc"/>
    <property type="match status" value="1"/>
</dbReference>
<keyword evidence="10" id="KW-0418">Kinase</keyword>
<dbReference type="Gene3D" id="3.30.200.20">
    <property type="entry name" value="Phosphorylase Kinase, domain 1"/>
    <property type="match status" value="1"/>
</dbReference>
<dbReference type="EMBL" id="JAMRDG010000020">
    <property type="protein sequence ID" value="KAJ3678966.1"/>
    <property type="molecule type" value="Genomic_DNA"/>
</dbReference>
<keyword evidence="11 14" id="KW-0067">ATP-binding</keyword>
<evidence type="ECO:0000313" key="19">
    <source>
        <dbReference type="Proteomes" id="UP001210211"/>
    </source>
</evidence>
<comment type="caution">
    <text evidence="18">The sequence shown here is derived from an EMBL/GenBank/DDBJ whole genome shotgun (WGS) entry which is preliminary data.</text>
</comment>
<dbReference type="PROSITE" id="PS00107">
    <property type="entry name" value="PROTEIN_KINASE_ATP"/>
    <property type="match status" value="1"/>
</dbReference>
<keyword evidence="5" id="KW-0433">Leucine-rich repeat</keyword>
<keyword evidence="9 14" id="KW-0547">Nucleotide-binding</keyword>
<dbReference type="GO" id="GO:0005886">
    <property type="term" value="C:plasma membrane"/>
    <property type="evidence" value="ECO:0007669"/>
    <property type="project" value="UniProtKB-SubCell"/>
</dbReference>
<evidence type="ECO:0000256" key="7">
    <source>
        <dbReference type="ARBA" id="ARBA00022692"/>
    </source>
</evidence>
<keyword evidence="12 16" id="KW-1133">Transmembrane helix</keyword>